<accession>A0A170PG22</accession>
<dbReference type="Pfam" id="PF08867">
    <property type="entry name" value="FRG"/>
    <property type="match status" value="1"/>
</dbReference>
<dbReference type="RefSeq" id="WP_095042988.1">
    <property type="nucleotide sequence ID" value="NZ_LN890655.1"/>
</dbReference>
<dbReference type="EMBL" id="LN890655">
    <property type="protein sequence ID" value="CUS03503.2"/>
    <property type="molecule type" value="Genomic_DNA"/>
</dbReference>
<dbReference type="KEGG" id="pbf:CFX0092_A1625"/>
<dbReference type="InterPro" id="IPR014966">
    <property type="entry name" value="FRG-dom"/>
</dbReference>
<dbReference type="Proteomes" id="UP000215027">
    <property type="component" value="Chromosome I"/>
</dbReference>
<reference evidence="2" key="1">
    <citation type="submission" date="2016-01" db="EMBL/GenBank/DDBJ databases">
        <authorList>
            <person name="Mcilroy J.S."/>
            <person name="Karst M S."/>
            <person name="Albertsen M."/>
        </authorList>
    </citation>
    <scope>NUCLEOTIDE SEQUENCE</scope>
    <source>
        <strain evidence="2">Cfx-K</strain>
    </source>
</reference>
<proteinExistence type="predicted"/>
<evidence type="ECO:0000313" key="3">
    <source>
        <dbReference type="Proteomes" id="UP000215027"/>
    </source>
</evidence>
<sequence length="262" mass="30719">MTDIPINSWLDLHDKLFQSVWQPDILRFRAQIAYRGLSFAGWELTTSLMRLGRGYDRMERHLLRNFRKYAHRDAVPNDSNWNWLTLAQHHGLPTRLMDWTFSPYVAMHFATADPNQFECDGAIWAVDYVRIHQMLPLVLRRELEREGADLFTVEMLDRVTPALATLEALDETPLLFFLEPPSIDDRVVNQYALLSVVSRSTARADEWLAQHPECFVRYIIPAPLKWEIRDKLDQANITERVLFPGLDGLSTWLKRHYTPRSE</sequence>
<organism evidence="2 3">
    <name type="scientific">Candidatus Promineifilum breve</name>
    <dbReference type="NCBI Taxonomy" id="1806508"/>
    <lineage>
        <taxon>Bacteria</taxon>
        <taxon>Bacillati</taxon>
        <taxon>Chloroflexota</taxon>
        <taxon>Ardenticatenia</taxon>
        <taxon>Candidatus Promineifilales</taxon>
        <taxon>Candidatus Promineifilaceae</taxon>
        <taxon>Candidatus Promineifilum</taxon>
    </lineage>
</organism>
<feature type="domain" description="FRG" evidence="1">
    <location>
        <begin position="28"/>
        <end position="124"/>
    </location>
</feature>
<name>A0A170PG22_9CHLR</name>
<dbReference type="OrthoDB" id="9816036at2"/>
<keyword evidence="3" id="KW-1185">Reference proteome</keyword>
<evidence type="ECO:0000259" key="1">
    <source>
        <dbReference type="SMART" id="SM00901"/>
    </source>
</evidence>
<protein>
    <recommendedName>
        <fullName evidence="1">FRG domain-containing protein</fullName>
    </recommendedName>
</protein>
<evidence type="ECO:0000313" key="2">
    <source>
        <dbReference type="EMBL" id="CUS03503.2"/>
    </source>
</evidence>
<dbReference type="SMART" id="SM00901">
    <property type="entry name" value="FRG"/>
    <property type="match status" value="1"/>
</dbReference>
<dbReference type="AlphaFoldDB" id="A0A170PG22"/>
<gene>
    <name evidence="2" type="ORF">CFX0092_A1625</name>
</gene>